<feature type="region of interest" description="Disordered" evidence="1">
    <location>
        <begin position="598"/>
        <end position="653"/>
    </location>
</feature>
<feature type="region of interest" description="Disordered" evidence="1">
    <location>
        <begin position="433"/>
        <end position="459"/>
    </location>
</feature>
<evidence type="ECO:0000313" key="2">
    <source>
        <dbReference type="EMBL" id="ROV91996.1"/>
    </source>
</evidence>
<dbReference type="EMBL" id="LJZO01000040">
    <property type="protein sequence ID" value="ROV91996.1"/>
    <property type="molecule type" value="Genomic_DNA"/>
</dbReference>
<gene>
    <name evidence="2" type="ORF">VSDG_07636</name>
</gene>
<organism evidence="2 3">
    <name type="scientific">Cytospora chrysosperma</name>
    <name type="common">Cytospora canker fungus</name>
    <name type="synonym">Sphaeria chrysosperma</name>
    <dbReference type="NCBI Taxonomy" id="252740"/>
    <lineage>
        <taxon>Eukaryota</taxon>
        <taxon>Fungi</taxon>
        <taxon>Dikarya</taxon>
        <taxon>Ascomycota</taxon>
        <taxon>Pezizomycotina</taxon>
        <taxon>Sordariomycetes</taxon>
        <taxon>Sordariomycetidae</taxon>
        <taxon>Diaporthales</taxon>
        <taxon>Cytosporaceae</taxon>
        <taxon>Cytospora</taxon>
    </lineage>
</organism>
<dbReference type="Proteomes" id="UP000284375">
    <property type="component" value="Unassembled WGS sequence"/>
</dbReference>
<sequence length="653" mass="72219">MPQSLALSPGSTAARSSLTNPLPGAAADASVQLAELIVEDSDDDHDDDPAHNSKTKSTSTFQTVKSRIRRHLSQDSLSRQNESEEQIARRAEVKRLLRKRIQEELRSEADVPPSTPPRLVSGQGKLGVNGPRDTIEFAVDEIRRDKELARFKAYHLAQSKEHQCRLSNPFFSDDKENRGLEGRAASLPDRVDAEEAELQAVEERFRDSHLRMEPLIPIESKFKEIFDHDGDLNAENRNYFLCRLHLNAQKRDKPMTIENLDGNGTDHITFVQEPSQRTDPRPHGTSSLERPDHGHLQVPVVDRGTNRRNLDGTSLGTSRKSGESGRPRGFSCSKQGDETAQMWKRALRAESKSKSPRGSTSSDVISSPSHLGVVCDLKGVPTAPQPSGNGSLNLSTPGIHSPTGDGRLSRDNDAKLRETVIRSSTILQNWAHQLESQESEARERSRNSGPASSPFVQATKMPLASWSRFPSYNREQRNAAAGQADNIKSKDFAVKEFSGAGELNWTTDKPHDECTLPKVVGRSFSDKVASTFKSRWSKLIPGRSGIPSRDGSMQGGRRSSIQTGGDLEYPELELLPSAGRYRELRALEREIDDMKGVKIKKRSSSDAFSTQPDRPRLTDKMVGAWQQPGAGSDAELSKTSDTTSFVEEKASMM</sequence>
<keyword evidence="3" id="KW-1185">Reference proteome</keyword>
<feature type="region of interest" description="Disordered" evidence="1">
    <location>
        <begin position="104"/>
        <end position="127"/>
    </location>
</feature>
<feature type="compositionally biased region" description="Polar residues" evidence="1">
    <location>
        <begin position="1"/>
        <end position="20"/>
    </location>
</feature>
<evidence type="ECO:0000313" key="3">
    <source>
        <dbReference type="Proteomes" id="UP000284375"/>
    </source>
</evidence>
<comment type="caution">
    <text evidence="2">The sequence shown here is derived from an EMBL/GenBank/DDBJ whole genome shotgun (WGS) entry which is preliminary data.</text>
</comment>
<feature type="region of interest" description="Disordered" evidence="1">
    <location>
        <begin position="1"/>
        <end position="87"/>
    </location>
</feature>
<feature type="compositionally biased region" description="Polar residues" evidence="1">
    <location>
        <begin position="385"/>
        <end position="398"/>
    </location>
</feature>
<feature type="region of interest" description="Disordered" evidence="1">
    <location>
        <begin position="542"/>
        <end position="564"/>
    </location>
</feature>
<accession>A0A423VM58</accession>
<feature type="compositionally biased region" description="Polar residues" evidence="1">
    <location>
        <begin position="55"/>
        <end position="65"/>
    </location>
</feature>
<feature type="compositionally biased region" description="Acidic residues" evidence="1">
    <location>
        <begin position="37"/>
        <end position="47"/>
    </location>
</feature>
<evidence type="ECO:0000256" key="1">
    <source>
        <dbReference type="SAM" id="MobiDB-lite"/>
    </source>
</evidence>
<name>A0A423VM58_CYTCH</name>
<protein>
    <submittedName>
        <fullName evidence="2">Uncharacterized protein</fullName>
    </submittedName>
</protein>
<dbReference type="AlphaFoldDB" id="A0A423VM58"/>
<reference evidence="2 3" key="1">
    <citation type="submission" date="2015-09" db="EMBL/GenBank/DDBJ databases">
        <title>Host preference determinants of Valsa canker pathogens revealed by comparative genomics.</title>
        <authorList>
            <person name="Yin Z."/>
            <person name="Huang L."/>
        </authorList>
    </citation>
    <scope>NUCLEOTIDE SEQUENCE [LARGE SCALE GENOMIC DNA]</scope>
    <source>
        <strain evidence="2 3">YSFL</strain>
    </source>
</reference>
<proteinExistence type="predicted"/>
<dbReference type="OrthoDB" id="3437384at2759"/>
<feature type="region of interest" description="Disordered" evidence="1">
    <location>
        <begin position="255"/>
        <end position="411"/>
    </location>
</feature>